<protein>
    <submittedName>
        <fullName evidence="2">Uncharacterized protein</fullName>
    </submittedName>
</protein>
<accession>A0A843UJL5</accession>
<keyword evidence="1" id="KW-1133">Transmembrane helix</keyword>
<proteinExistence type="predicted"/>
<dbReference type="EMBL" id="NMUH01000612">
    <property type="protein sequence ID" value="MQL82144.1"/>
    <property type="molecule type" value="Genomic_DNA"/>
</dbReference>
<comment type="caution">
    <text evidence="2">The sequence shown here is derived from an EMBL/GenBank/DDBJ whole genome shotgun (WGS) entry which is preliminary data.</text>
</comment>
<gene>
    <name evidence="2" type="ORF">Taro_014606</name>
</gene>
<feature type="transmembrane region" description="Helical" evidence="1">
    <location>
        <begin position="159"/>
        <end position="180"/>
    </location>
</feature>
<evidence type="ECO:0000313" key="3">
    <source>
        <dbReference type="Proteomes" id="UP000652761"/>
    </source>
</evidence>
<name>A0A843UJL5_COLES</name>
<dbReference type="AlphaFoldDB" id="A0A843UJL5"/>
<evidence type="ECO:0000313" key="2">
    <source>
        <dbReference type="EMBL" id="MQL82144.1"/>
    </source>
</evidence>
<keyword evidence="1" id="KW-0472">Membrane</keyword>
<feature type="transmembrane region" description="Helical" evidence="1">
    <location>
        <begin position="101"/>
        <end position="121"/>
    </location>
</feature>
<sequence>MDSNRKRFWTIVRRIGAKALRKLSPEGMDALKSHRVDAGDNRVLPRIALCRFWRRFFPRVLGVCFGLQLCCPYGLKCVVGWAAFWHCSVCVLLMPQLCLEVLVTIWCVALSACVVGVVPYVCNCVASCLVLVLVVAPCAHARVIYFVPFGALVHRVVPWVAPGAEVGTACHAVCLIVSFVRRFPSSLDVRGIELSASETLCAGLCLVSIPLPQWGGCFALSRFCHGSVDTPIDGVDTGSESLKLFHEDRVKCVDIAPSSVDTRPSLQKTQLPDWDSVSTQPVAVSTLVSTPRRPVLCKWDSVSTHSLVVSTHSG</sequence>
<keyword evidence="3" id="KW-1185">Reference proteome</keyword>
<keyword evidence="1" id="KW-0812">Transmembrane</keyword>
<dbReference type="Proteomes" id="UP000652761">
    <property type="component" value="Unassembled WGS sequence"/>
</dbReference>
<evidence type="ECO:0000256" key="1">
    <source>
        <dbReference type="SAM" id="Phobius"/>
    </source>
</evidence>
<reference evidence="2" key="1">
    <citation type="submission" date="2017-07" db="EMBL/GenBank/DDBJ databases">
        <title>Taro Niue Genome Assembly and Annotation.</title>
        <authorList>
            <person name="Atibalentja N."/>
            <person name="Keating K."/>
            <person name="Fields C.J."/>
        </authorList>
    </citation>
    <scope>NUCLEOTIDE SEQUENCE</scope>
    <source>
        <strain evidence="2">Niue_2</strain>
        <tissue evidence="2">Leaf</tissue>
    </source>
</reference>
<organism evidence="2 3">
    <name type="scientific">Colocasia esculenta</name>
    <name type="common">Wild taro</name>
    <name type="synonym">Arum esculentum</name>
    <dbReference type="NCBI Taxonomy" id="4460"/>
    <lineage>
        <taxon>Eukaryota</taxon>
        <taxon>Viridiplantae</taxon>
        <taxon>Streptophyta</taxon>
        <taxon>Embryophyta</taxon>
        <taxon>Tracheophyta</taxon>
        <taxon>Spermatophyta</taxon>
        <taxon>Magnoliopsida</taxon>
        <taxon>Liliopsida</taxon>
        <taxon>Araceae</taxon>
        <taxon>Aroideae</taxon>
        <taxon>Colocasieae</taxon>
        <taxon>Colocasia</taxon>
    </lineage>
</organism>
<feature type="transmembrane region" description="Helical" evidence="1">
    <location>
        <begin position="128"/>
        <end position="147"/>
    </location>
</feature>
<feature type="transmembrane region" description="Helical" evidence="1">
    <location>
        <begin position="56"/>
        <end position="75"/>
    </location>
</feature>